<evidence type="ECO:0000259" key="2">
    <source>
        <dbReference type="Pfam" id="PF04773"/>
    </source>
</evidence>
<dbReference type="Gene3D" id="2.60.120.1440">
    <property type="match status" value="1"/>
</dbReference>
<dbReference type="InterPro" id="IPR006860">
    <property type="entry name" value="FecR"/>
</dbReference>
<evidence type="ECO:0000313" key="4">
    <source>
        <dbReference type="EMBL" id="GEO20792.1"/>
    </source>
</evidence>
<keyword evidence="1" id="KW-0472">Membrane</keyword>
<dbReference type="AlphaFoldDB" id="A0A512C9B3"/>
<sequence>MDKIDPEELIIKQLSGETSKSENDFLKKWLAMSEENRKLYHFHKAMWIGTSHNIQNVNRDRIFNKVHSRIHSSPNQNKTLPSKRILSIPVYARVASVVLIAMFGALAWYFLNQESELVQPVAAAKIIQKEATSGQKLKTFLPDGSVAWLNAESKITYSEFFSDTLRLVHLEGMAYFDVAKDSLRPFVVSSDNVNVTALGTAFTVRSYSSEDILSVALERGRVAVELIAENNVIDEIFLEPGREINCNVEDHTYTESAAIPDNSYNWRDGVLHFENASFSKVMKELNRWYGVEILALNQPTETWSYTATFRNFSLKEVLQSISYTKDFKFEIHPEKVIIKN</sequence>
<dbReference type="PANTHER" id="PTHR30273:SF2">
    <property type="entry name" value="PROTEIN FECR"/>
    <property type="match status" value="1"/>
</dbReference>
<dbReference type="Proteomes" id="UP000321301">
    <property type="component" value="Unassembled WGS sequence"/>
</dbReference>
<gene>
    <name evidence="4" type="ORF">CQA01_13260</name>
</gene>
<evidence type="ECO:0000256" key="1">
    <source>
        <dbReference type="SAM" id="Phobius"/>
    </source>
</evidence>
<protein>
    <submittedName>
        <fullName evidence="4">Anti-sigma factor</fullName>
    </submittedName>
</protein>
<keyword evidence="5" id="KW-1185">Reference proteome</keyword>
<accession>A0A512C9B3</accession>
<dbReference type="PIRSF" id="PIRSF018266">
    <property type="entry name" value="FecR"/>
    <property type="match status" value="1"/>
</dbReference>
<dbReference type="Pfam" id="PF04773">
    <property type="entry name" value="FecR"/>
    <property type="match status" value="1"/>
</dbReference>
<dbReference type="InterPro" id="IPR032508">
    <property type="entry name" value="FecR_C"/>
</dbReference>
<dbReference type="EMBL" id="BJYV01000004">
    <property type="protein sequence ID" value="GEO20792.1"/>
    <property type="molecule type" value="Genomic_DNA"/>
</dbReference>
<comment type="caution">
    <text evidence="4">The sequence shown here is derived from an EMBL/GenBank/DDBJ whole genome shotgun (WGS) entry which is preliminary data.</text>
</comment>
<dbReference type="InterPro" id="IPR012373">
    <property type="entry name" value="Ferrdict_sens_TM"/>
</dbReference>
<organism evidence="4 5">
    <name type="scientific">Cyclobacterium qasimii</name>
    <dbReference type="NCBI Taxonomy" id="1350429"/>
    <lineage>
        <taxon>Bacteria</taxon>
        <taxon>Pseudomonadati</taxon>
        <taxon>Bacteroidota</taxon>
        <taxon>Cytophagia</taxon>
        <taxon>Cytophagales</taxon>
        <taxon>Cyclobacteriaceae</taxon>
        <taxon>Cyclobacterium</taxon>
    </lineage>
</organism>
<dbReference type="RefSeq" id="WP_020893007.1">
    <property type="nucleotide sequence ID" value="NZ_BJYV01000004.1"/>
</dbReference>
<evidence type="ECO:0000313" key="5">
    <source>
        <dbReference type="Proteomes" id="UP000321301"/>
    </source>
</evidence>
<dbReference type="Gene3D" id="3.55.50.30">
    <property type="match status" value="1"/>
</dbReference>
<proteinExistence type="predicted"/>
<keyword evidence="1" id="KW-1133">Transmembrane helix</keyword>
<feature type="domain" description="Protein FecR C-terminal" evidence="3">
    <location>
        <begin position="271"/>
        <end position="338"/>
    </location>
</feature>
<dbReference type="Pfam" id="PF16344">
    <property type="entry name" value="FecR_C"/>
    <property type="match status" value="1"/>
</dbReference>
<feature type="transmembrane region" description="Helical" evidence="1">
    <location>
        <begin position="90"/>
        <end position="111"/>
    </location>
</feature>
<name>A0A512C9B3_9BACT</name>
<reference evidence="4 5" key="1">
    <citation type="submission" date="2019-07" db="EMBL/GenBank/DDBJ databases">
        <title>Whole genome shotgun sequence of Cyclobacterium qasimii NBRC 106168.</title>
        <authorList>
            <person name="Hosoyama A."/>
            <person name="Uohara A."/>
            <person name="Ohji S."/>
            <person name="Ichikawa N."/>
        </authorList>
    </citation>
    <scope>NUCLEOTIDE SEQUENCE [LARGE SCALE GENOMIC DNA]</scope>
    <source>
        <strain evidence="4 5">NBRC 106168</strain>
    </source>
</reference>
<dbReference type="GO" id="GO:0016989">
    <property type="term" value="F:sigma factor antagonist activity"/>
    <property type="evidence" value="ECO:0007669"/>
    <property type="project" value="TreeGrafter"/>
</dbReference>
<feature type="domain" description="FecR protein" evidence="2">
    <location>
        <begin position="132"/>
        <end position="222"/>
    </location>
</feature>
<evidence type="ECO:0000259" key="3">
    <source>
        <dbReference type="Pfam" id="PF16344"/>
    </source>
</evidence>
<keyword evidence="1" id="KW-0812">Transmembrane</keyword>
<dbReference type="PANTHER" id="PTHR30273">
    <property type="entry name" value="PERIPLASMIC SIGNAL SENSOR AND SIGMA FACTOR ACTIVATOR FECR-RELATED"/>
    <property type="match status" value="1"/>
</dbReference>